<dbReference type="InterPro" id="IPR001559">
    <property type="entry name" value="Phosphotriesterase"/>
</dbReference>
<organism evidence="5 6">
    <name type="scientific">Saccoglossus kowalevskii</name>
    <name type="common">Acorn worm</name>
    <dbReference type="NCBI Taxonomy" id="10224"/>
    <lineage>
        <taxon>Eukaryota</taxon>
        <taxon>Metazoa</taxon>
        <taxon>Hemichordata</taxon>
        <taxon>Enteropneusta</taxon>
        <taxon>Harrimaniidae</taxon>
        <taxon>Saccoglossus</taxon>
    </lineage>
</organism>
<evidence type="ECO:0000256" key="3">
    <source>
        <dbReference type="ARBA" id="ARBA00022801"/>
    </source>
</evidence>
<dbReference type="Proteomes" id="UP000694865">
    <property type="component" value="Unplaced"/>
</dbReference>
<dbReference type="PANTHER" id="PTHR10819:SF3">
    <property type="entry name" value="PHOSPHOTRIESTERASE-RELATED PROTEIN"/>
    <property type="match status" value="1"/>
</dbReference>
<dbReference type="SUPFAM" id="SSF51556">
    <property type="entry name" value="Metallo-dependent hydrolases"/>
    <property type="match status" value="1"/>
</dbReference>
<name>A0ABM0GQW4_SACKO</name>
<comment type="caution">
    <text evidence="4">Lacks conserved residue(s) required for the propagation of feature annotation.</text>
</comment>
<dbReference type="Pfam" id="PF02126">
    <property type="entry name" value="PTE"/>
    <property type="match status" value="1"/>
</dbReference>
<dbReference type="PROSITE" id="PS51347">
    <property type="entry name" value="PHOSPHOTRIESTERASE_2"/>
    <property type="match status" value="1"/>
</dbReference>
<reference evidence="6" key="1">
    <citation type="submission" date="2025-08" db="UniProtKB">
        <authorList>
            <consortium name="RefSeq"/>
        </authorList>
    </citation>
    <scope>IDENTIFICATION</scope>
    <source>
        <tissue evidence="6">Testes</tissue>
    </source>
</reference>
<evidence type="ECO:0000256" key="1">
    <source>
        <dbReference type="ARBA" id="ARBA00001968"/>
    </source>
</evidence>
<keyword evidence="5" id="KW-1185">Reference proteome</keyword>
<evidence type="ECO:0000256" key="2">
    <source>
        <dbReference type="ARBA" id="ARBA00022723"/>
    </source>
</evidence>
<keyword evidence="3" id="KW-0378">Hydrolase</keyword>
<keyword evidence="2" id="KW-0479">Metal-binding</keyword>
<dbReference type="PANTHER" id="PTHR10819">
    <property type="entry name" value="PHOSPHOTRIESTERASE-RELATED"/>
    <property type="match status" value="1"/>
</dbReference>
<evidence type="ECO:0000256" key="4">
    <source>
        <dbReference type="PROSITE-ProRule" id="PRU00679"/>
    </source>
</evidence>
<dbReference type="CDD" id="cd00530">
    <property type="entry name" value="PTE"/>
    <property type="match status" value="1"/>
</dbReference>
<dbReference type="PROSITE" id="PS01322">
    <property type="entry name" value="PHOSPHOTRIESTERASE_1"/>
    <property type="match status" value="1"/>
</dbReference>
<accession>A0ABM0GQW4</accession>
<dbReference type="InterPro" id="IPR032466">
    <property type="entry name" value="Metal_Hydrolase"/>
</dbReference>
<comment type="similarity">
    <text evidence="4">Belongs to the metallo-dependent hydrolases superfamily. Phosphotriesterase family.</text>
</comment>
<dbReference type="InterPro" id="IPR017947">
    <property type="entry name" value="AryldialkylPase_Zn-BS"/>
</dbReference>
<gene>
    <name evidence="6" type="primary">LOC100374876</name>
</gene>
<evidence type="ECO:0000313" key="5">
    <source>
        <dbReference type="Proteomes" id="UP000694865"/>
    </source>
</evidence>
<protein>
    <submittedName>
        <fullName evidence="6">Phosphotriesterase-related protein-like</fullName>
    </submittedName>
</protein>
<proteinExistence type="inferred from homology"/>
<dbReference type="GeneID" id="100374876"/>
<evidence type="ECO:0000313" key="6">
    <source>
        <dbReference type="RefSeq" id="XP_002735322.1"/>
    </source>
</evidence>
<dbReference type="RefSeq" id="XP_002735322.1">
    <property type="nucleotide sequence ID" value="XM_002735276.1"/>
</dbReference>
<comment type="cofactor">
    <cofactor evidence="1">
        <name>a divalent metal cation</name>
        <dbReference type="ChEBI" id="CHEBI:60240"/>
    </cofactor>
</comment>
<sequence length="360" mass="40725">MANPALKSLSGKVLTVTGPLDPEELGRTLTHEHLSMNYSYFYQETENTVKANEPITLTNLGWVRHNEYSSKFNLRLCDDNEAVVNDLKSFKKHGGSSLVECTTLGITRDVRKLKQYSEATGVNVVSGTGFYLAGDYSSQRAEFDIIHRLQSQSEEEICKMLMNDILEGADGSDIRCGVIGEVASSYPIPDVEKKVLRATAAAQNELGCPVILHPEDYPDAPYEIMRVFQEAGGDSKNTVMSHLDYCFFKPEEFVEFSKLGTFMELDFFGCETSYWQFNDIDFLTDAQRIQLVKALVEEGYEDRIVIAHDIHTRHRLVEYGGHGYAHILVNVLPKMLKRGISQEVIDKITVTNPRRWLTFK</sequence>
<dbReference type="Gene3D" id="3.20.20.140">
    <property type="entry name" value="Metal-dependent hydrolases"/>
    <property type="match status" value="1"/>
</dbReference>